<organism evidence="2 3">
    <name type="scientific">Fukomys damarensis</name>
    <name type="common">Damaraland mole rat</name>
    <name type="synonym">Cryptomys damarensis</name>
    <dbReference type="NCBI Taxonomy" id="885580"/>
    <lineage>
        <taxon>Eukaryota</taxon>
        <taxon>Metazoa</taxon>
        <taxon>Chordata</taxon>
        <taxon>Craniata</taxon>
        <taxon>Vertebrata</taxon>
        <taxon>Euteleostomi</taxon>
        <taxon>Mammalia</taxon>
        <taxon>Eutheria</taxon>
        <taxon>Euarchontoglires</taxon>
        <taxon>Glires</taxon>
        <taxon>Rodentia</taxon>
        <taxon>Hystricomorpha</taxon>
        <taxon>Bathyergidae</taxon>
        <taxon>Fukomys</taxon>
    </lineage>
</organism>
<dbReference type="AlphaFoldDB" id="A0A091E5Q0"/>
<sequence length="71" mass="7401">MLLLSATERKAGNDTPVSQSTACTGPGAVRFQTTSCGFALTLEVEDVTPLGPGSQSLCRHRLPGVGSQRLQ</sequence>
<keyword evidence="3" id="KW-1185">Reference proteome</keyword>
<name>A0A091E5Q0_FUKDA</name>
<reference evidence="2 3" key="1">
    <citation type="submission" date="2013-11" db="EMBL/GenBank/DDBJ databases">
        <title>The Damaraland mole rat (Fukomys damarensis) genome and evolution of African mole rats.</title>
        <authorList>
            <person name="Gladyshev V.N."/>
            <person name="Fang X."/>
        </authorList>
    </citation>
    <scope>NUCLEOTIDE SEQUENCE [LARGE SCALE GENOMIC DNA]</scope>
    <source>
        <tissue evidence="2">Liver</tissue>
    </source>
</reference>
<evidence type="ECO:0000313" key="3">
    <source>
        <dbReference type="Proteomes" id="UP000028990"/>
    </source>
</evidence>
<dbReference type="Proteomes" id="UP000028990">
    <property type="component" value="Unassembled WGS sequence"/>
</dbReference>
<proteinExistence type="predicted"/>
<feature type="region of interest" description="Disordered" evidence="1">
    <location>
        <begin position="1"/>
        <end position="22"/>
    </location>
</feature>
<dbReference type="EMBL" id="KN120636">
    <property type="protein sequence ID" value="KFO38058.1"/>
    <property type="molecule type" value="Genomic_DNA"/>
</dbReference>
<gene>
    <name evidence="2" type="ORF">H920_00453</name>
</gene>
<accession>A0A091E5Q0</accession>
<evidence type="ECO:0000313" key="2">
    <source>
        <dbReference type="EMBL" id="KFO38058.1"/>
    </source>
</evidence>
<protein>
    <submittedName>
        <fullName evidence="2">Uncharacterized protein</fullName>
    </submittedName>
</protein>
<evidence type="ECO:0000256" key="1">
    <source>
        <dbReference type="SAM" id="MobiDB-lite"/>
    </source>
</evidence>
<feature type="region of interest" description="Disordered" evidence="1">
    <location>
        <begin position="51"/>
        <end position="71"/>
    </location>
</feature>